<dbReference type="CDD" id="cd05656">
    <property type="entry name" value="M42_Frv"/>
    <property type="match status" value="1"/>
</dbReference>
<dbReference type="PANTHER" id="PTHR32481">
    <property type="entry name" value="AMINOPEPTIDASE"/>
    <property type="match status" value="1"/>
</dbReference>
<feature type="binding site" evidence="8">
    <location>
        <position position="306"/>
    </location>
    <ligand>
        <name>Zn(2+)</name>
        <dbReference type="ChEBI" id="CHEBI:29105"/>
        <label>2</label>
    </ligand>
</feature>
<dbReference type="InterPro" id="IPR023367">
    <property type="entry name" value="Peptidase_M42_dom2"/>
</dbReference>
<evidence type="ECO:0000256" key="1">
    <source>
        <dbReference type="ARBA" id="ARBA00006272"/>
    </source>
</evidence>
<dbReference type="PIRSF" id="PIRSF001123">
    <property type="entry name" value="PepA_GA"/>
    <property type="match status" value="1"/>
</dbReference>
<dbReference type="InterPro" id="IPR008007">
    <property type="entry name" value="Peptidase_M42"/>
</dbReference>
<reference evidence="10" key="1">
    <citation type="submission" date="2017-02" db="EMBL/GenBank/DDBJ databases">
        <authorList>
            <person name="Varghese N."/>
            <person name="Submissions S."/>
        </authorList>
    </citation>
    <scope>NUCLEOTIDE SEQUENCE [LARGE SCALE GENOMIC DNA]</scope>
    <source>
        <strain evidence="10">USBA 833</strain>
    </source>
</reference>
<protein>
    <submittedName>
        <fullName evidence="9">Endoglucanase</fullName>
    </submittedName>
</protein>
<feature type="binding site" evidence="8">
    <location>
        <position position="59"/>
    </location>
    <ligand>
        <name>Zn(2+)</name>
        <dbReference type="ChEBI" id="CHEBI:29105"/>
        <label>1</label>
    </ligand>
</feature>
<comment type="cofactor">
    <cofactor evidence="8">
        <name>a divalent metal cation</name>
        <dbReference type="ChEBI" id="CHEBI:60240"/>
    </cofactor>
    <text evidence="8">Binds 2 divalent metal cations per subunit.</text>
</comment>
<dbReference type="GO" id="GO:0004177">
    <property type="term" value="F:aminopeptidase activity"/>
    <property type="evidence" value="ECO:0007669"/>
    <property type="project" value="UniProtKB-UniRule"/>
</dbReference>
<dbReference type="InterPro" id="IPR051464">
    <property type="entry name" value="Peptidase_M42_aminopept"/>
</dbReference>
<proteinExistence type="inferred from homology"/>
<keyword evidence="4 8" id="KW-0479">Metal-binding</keyword>
<feature type="active site" description="Proton acceptor" evidence="7">
    <location>
        <position position="196"/>
    </location>
</feature>
<comment type="similarity">
    <text evidence="1 6">Belongs to the peptidase M42 family.</text>
</comment>
<evidence type="ECO:0000313" key="10">
    <source>
        <dbReference type="Proteomes" id="UP000190105"/>
    </source>
</evidence>
<sequence length="334" mass="36888">MIYMLKEYAKAFGVSGCEGEIRGIIKNNVKEIGDVLIDRIGNLIVHKKGNGKKVMIAAHMDEVGFIVTNILNDGRIKFSPVGSIDSRILPSKRVTFYKNNIKGVIGAKPIHLQPIDERKNPFLLKDLFIDIGADSFEEVSKYVRIGDYATFESEYIELEEIIKCKALDDRAGCALITEAIKENYELDLYAAFTVQEEVGLRGAEVVSKVIMPEIAIVIEGTTCADIAKNERDFVTALGLGPAISIMDRTSAADINLVKRIVEIAKNNNIPFQYRKGNVGGNDAGIIHKTGKGCITATISVPTRYIHSPVSMISKKDFENTLKLLKLVLHSLEED</sequence>
<feature type="binding site" evidence="8">
    <location>
        <position position="168"/>
    </location>
    <ligand>
        <name>Zn(2+)</name>
        <dbReference type="ChEBI" id="CHEBI:29105"/>
        <label>2</label>
    </ligand>
</feature>
<dbReference type="SUPFAM" id="SSF53187">
    <property type="entry name" value="Zn-dependent exopeptidases"/>
    <property type="match status" value="1"/>
</dbReference>
<evidence type="ECO:0000256" key="8">
    <source>
        <dbReference type="PIRSR" id="PIRSR001123-2"/>
    </source>
</evidence>
<dbReference type="STRING" id="1147123.SAMN05443428_106115"/>
<feature type="binding site" evidence="8">
    <location>
        <position position="197"/>
    </location>
    <ligand>
        <name>Zn(2+)</name>
        <dbReference type="ChEBI" id="CHEBI:29105"/>
        <label>2</label>
    </ligand>
</feature>
<name>A0A1T4X655_9CLOT</name>
<dbReference type="EMBL" id="FUYH01000006">
    <property type="protein sequence ID" value="SKA85113.1"/>
    <property type="molecule type" value="Genomic_DNA"/>
</dbReference>
<keyword evidence="3" id="KW-0645">Protease</keyword>
<keyword evidence="2" id="KW-0031">Aminopeptidase</keyword>
<dbReference type="Gene3D" id="2.40.30.40">
    <property type="entry name" value="Peptidase M42, domain 2"/>
    <property type="match status" value="1"/>
</dbReference>
<evidence type="ECO:0000256" key="3">
    <source>
        <dbReference type="ARBA" id="ARBA00022670"/>
    </source>
</evidence>
<keyword evidence="10" id="KW-1185">Reference proteome</keyword>
<evidence type="ECO:0000256" key="4">
    <source>
        <dbReference type="ARBA" id="ARBA00022723"/>
    </source>
</evidence>
<gene>
    <name evidence="9" type="ORF">SAMN05443428_106115</name>
</gene>
<dbReference type="GO" id="GO:0006508">
    <property type="term" value="P:proteolysis"/>
    <property type="evidence" value="ECO:0007669"/>
    <property type="project" value="UniProtKB-KW"/>
</dbReference>
<dbReference type="Gene3D" id="3.40.630.10">
    <property type="entry name" value="Zn peptidases"/>
    <property type="match status" value="1"/>
</dbReference>
<evidence type="ECO:0000256" key="2">
    <source>
        <dbReference type="ARBA" id="ARBA00022438"/>
    </source>
</evidence>
<dbReference type="GO" id="GO:0046872">
    <property type="term" value="F:metal ion binding"/>
    <property type="evidence" value="ECO:0007669"/>
    <property type="project" value="UniProtKB-UniRule"/>
</dbReference>
<dbReference type="Pfam" id="PF05343">
    <property type="entry name" value="Peptidase_M42"/>
    <property type="match status" value="1"/>
</dbReference>
<organism evidence="9 10">
    <name type="scientific">Caloramator quimbayensis</name>
    <dbReference type="NCBI Taxonomy" id="1147123"/>
    <lineage>
        <taxon>Bacteria</taxon>
        <taxon>Bacillati</taxon>
        <taxon>Bacillota</taxon>
        <taxon>Clostridia</taxon>
        <taxon>Eubacteriales</taxon>
        <taxon>Clostridiaceae</taxon>
        <taxon>Caloramator</taxon>
    </lineage>
</organism>
<dbReference type="Proteomes" id="UP000190105">
    <property type="component" value="Unassembled WGS sequence"/>
</dbReference>
<dbReference type="PANTHER" id="PTHR32481:SF5">
    <property type="entry name" value="ENDOGLUCANASE"/>
    <property type="match status" value="1"/>
</dbReference>
<feature type="binding site" evidence="8">
    <location>
        <position position="219"/>
    </location>
    <ligand>
        <name>Zn(2+)</name>
        <dbReference type="ChEBI" id="CHEBI:29105"/>
        <label>1</label>
    </ligand>
</feature>
<evidence type="ECO:0000256" key="7">
    <source>
        <dbReference type="PIRSR" id="PIRSR001123-1"/>
    </source>
</evidence>
<dbReference type="SUPFAM" id="SSF101821">
    <property type="entry name" value="Aminopeptidase/glucanase lid domain"/>
    <property type="match status" value="1"/>
</dbReference>
<dbReference type="AlphaFoldDB" id="A0A1T4X655"/>
<evidence type="ECO:0000313" key="9">
    <source>
        <dbReference type="EMBL" id="SKA85113.1"/>
    </source>
</evidence>
<feature type="binding site" evidence="8">
    <location>
        <position position="168"/>
    </location>
    <ligand>
        <name>Zn(2+)</name>
        <dbReference type="ChEBI" id="CHEBI:29105"/>
        <label>1</label>
    </ligand>
</feature>
<keyword evidence="5" id="KW-0378">Hydrolase</keyword>
<evidence type="ECO:0000256" key="6">
    <source>
        <dbReference type="PIRNR" id="PIRNR001123"/>
    </source>
</evidence>
<evidence type="ECO:0000256" key="5">
    <source>
        <dbReference type="ARBA" id="ARBA00022801"/>
    </source>
</evidence>
<accession>A0A1T4X655</accession>